<dbReference type="RefSeq" id="XP_025596863.1">
    <property type="nucleotide sequence ID" value="XM_025742864.1"/>
</dbReference>
<sequence length="680" mass="73544">MGLTHFNATLPAGVLPEDDAQALVGFMHLLFHPALPHSFYVQMYVVAGITITFVLAALTIVIRRFIKRSAWLVQFFPTSAGTYIIPNAVMSLCSCIFIYTAVYSAYVFVIVQHYQSDAFPKRFFLWRQLVWWPLWLGAWLCAWGTLSAFPDALRMRGKGGVRRNFIQPALFNVIWMSGPVVCIASLLGPTILASNLYDAQLPRHEAWRAAALSTNPPALPQLVAEARDIWLSVTRAYWYYAWTMAIWTTWACIVVLVFVPIGAHTIWRVRAQVQLARKRDEALHSFHFFPSAELDGRDDAASGMRPVFCTSDGDAGAYGTGRKHAAAQGPPDAGKEVGVATLYPPMKQQRTHLSAGTAASRRKELLQLLYRNIVIQYFGISAGAATFATSAGILAGEAYHSARYNTIGRNQMIANLIAGYAAAVFGSAVIVAVLWRSFDSSLTLSPEPEERAAPVERPRPLFGLLGAHKAESEKQSQSVGVRSQQSVARSVAASAPFLSLTGEEEQIATQRSGGMRRGSAATSSGSYRSSTTHTHELAGGKAKSSDAGDDSSLTAMPSPVRTRRGSASRAKILRGTRSGSELSGAGKGSPRKATTAPSTPTNPSSMQFATPYGVIRAEPAERSPPMMSPPTMSASPGGGSWKSSRQQVLDATQHASILPRSRYGAWRSPPGTEDSSSNAL</sequence>
<keyword evidence="4" id="KW-1185">Reference proteome</keyword>
<gene>
    <name evidence="3" type="ORF">FA09DRAFT_331084</name>
</gene>
<dbReference type="AlphaFoldDB" id="A0A316Z6A5"/>
<feature type="region of interest" description="Disordered" evidence="1">
    <location>
        <begin position="620"/>
        <end position="680"/>
    </location>
</feature>
<feature type="transmembrane region" description="Helical" evidence="2">
    <location>
        <begin position="169"/>
        <end position="192"/>
    </location>
</feature>
<feature type="transmembrane region" description="Helical" evidence="2">
    <location>
        <begin position="129"/>
        <end position="149"/>
    </location>
</feature>
<feature type="compositionally biased region" description="Low complexity" evidence="1">
    <location>
        <begin position="593"/>
        <end position="605"/>
    </location>
</feature>
<dbReference type="GeneID" id="37270408"/>
<keyword evidence="2" id="KW-1133">Transmembrane helix</keyword>
<feature type="transmembrane region" description="Helical" evidence="2">
    <location>
        <begin position="237"/>
        <end position="261"/>
    </location>
</feature>
<proteinExistence type="predicted"/>
<evidence type="ECO:0000313" key="3">
    <source>
        <dbReference type="EMBL" id="PWN96584.1"/>
    </source>
</evidence>
<dbReference type="Proteomes" id="UP000245946">
    <property type="component" value="Unassembled WGS sequence"/>
</dbReference>
<dbReference type="EMBL" id="KZ819298">
    <property type="protein sequence ID" value="PWN96584.1"/>
    <property type="molecule type" value="Genomic_DNA"/>
</dbReference>
<feature type="transmembrane region" description="Helical" evidence="2">
    <location>
        <begin position="413"/>
        <end position="435"/>
    </location>
</feature>
<feature type="compositionally biased region" description="Low complexity" evidence="1">
    <location>
        <begin position="623"/>
        <end position="635"/>
    </location>
</feature>
<name>A0A316Z6A5_9BASI</name>
<organism evidence="3 4">
    <name type="scientific">Tilletiopsis washingtonensis</name>
    <dbReference type="NCBI Taxonomy" id="58919"/>
    <lineage>
        <taxon>Eukaryota</taxon>
        <taxon>Fungi</taxon>
        <taxon>Dikarya</taxon>
        <taxon>Basidiomycota</taxon>
        <taxon>Ustilaginomycotina</taxon>
        <taxon>Exobasidiomycetes</taxon>
        <taxon>Entylomatales</taxon>
        <taxon>Entylomatales incertae sedis</taxon>
        <taxon>Tilletiopsis</taxon>
    </lineage>
</organism>
<evidence type="ECO:0000256" key="2">
    <source>
        <dbReference type="SAM" id="Phobius"/>
    </source>
</evidence>
<evidence type="ECO:0000313" key="4">
    <source>
        <dbReference type="Proteomes" id="UP000245946"/>
    </source>
</evidence>
<keyword evidence="2" id="KW-0472">Membrane</keyword>
<protein>
    <submittedName>
        <fullName evidence="3">Uncharacterized protein</fullName>
    </submittedName>
</protein>
<accession>A0A316Z6A5</accession>
<feature type="transmembrane region" description="Helical" evidence="2">
    <location>
        <begin position="83"/>
        <end position="109"/>
    </location>
</feature>
<feature type="compositionally biased region" description="Basic residues" evidence="1">
    <location>
        <begin position="561"/>
        <end position="574"/>
    </location>
</feature>
<reference evidence="3 4" key="1">
    <citation type="journal article" date="2018" name="Mol. Biol. Evol.">
        <title>Broad Genomic Sampling Reveals a Smut Pathogenic Ancestry of the Fungal Clade Ustilaginomycotina.</title>
        <authorList>
            <person name="Kijpornyongpan T."/>
            <person name="Mondo S.J."/>
            <person name="Barry K."/>
            <person name="Sandor L."/>
            <person name="Lee J."/>
            <person name="Lipzen A."/>
            <person name="Pangilinan J."/>
            <person name="LaButti K."/>
            <person name="Hainaut M."/>
            <person name="Henrissat B."/>
            <person name="Grigoriev I.V."/>
            <person name="Spatafora J.W."/>
            <person name="Aime M.C."/>
        </authorList>
    </citation>
    <scope>NUCLEOTIDE SEQUENCE [LARGE SCALE GENOMIC DNA]</scope>
    <source>
        <strain evidence="3 4">MCA 4186</strain>
    </source>
</reference>
<feature type="compositionally biased region" description="Low complexity" evidence="1">
    <location>
        <begin position="511"/>
        <end position="532"/>
    </location>
</feature>
<feature type="transmembrane region" description="Helical" evidence="2">
    <location>
        <begin position="39"/>
        <end position="62"/>
    </location>
</feature>
<keyword evidence="2" id="KW-0812">Transmembrane</keyword>
<dbReference type="OrthoDB" id="2545510at2759"/>
<feature type="region of interest" description="Disordered" evidence="1">
    <location>
        <begin position="502"/>
        <end position="608"/>
    </location>
</feature>
<evidence type="ECO:0000256" key="1">
    <source>
        <dbReference type="SAM" id="MobiDB-lite"/>
    </source>
</evidence>
<feature type="compositionally biased region" description="Basic and acidic residues" evidence="1">
    <location>
        <begin position="533"/>
        <end position="546"/>
    </location>
</feature>
<feature type="compositionally biased region" description="Polar residues" evidence="1">
    <location>
        <begin position="641"/>
        <end position="655"/>
    </location>
</feature>